<evidence type="ECO:0000313" key="3">
    <source>
        <dbReference type="EMBL" id="KAJ7749805.1"/>
    </source>
</evidence>
<keyword evidence="2" id="KW-0472">Membrane</keyword>
<evidence type="ECO:0000256" key="1">
    <source>
        <dbReference type="SAM" id="MobiDB-lite"/>
    </source>
</evidence>
<keyword evidence="2" id="KW-1133">Transmembrane helix</keyword>
<dbReference type="EMBL" id="JARJLG010000084">
    <property type="protein sequence ID" value="KAJ7749805.1"/>
    <property type="molecule type" value="Genomic_DNA"/>
</dbReference>
<proteinExistence type="predicted"/>
<evidence type="ECO:0000256" key="2">
    <source>
        <dbReference type="SAM" id="Phobius"/>
    </source>
</evidence>
<reference evidence="3" key="1">
    <citation type="submission" date="2023-03" db="EMBL/GenBank/DDBJ databases">
        <title>Massive genome expansion in bonnet fungi (Mycena s.s.) driven by repeated elements and novel gene families across ecological guilds.</title>
        <authorList>
            <consortium name="Lawrence Berkeley National Laboratory"/>
            <person name="Harder C.B."/>
            <person name="Miyauchi S."/>
            <person name="Viragh M."/>
            <person name="Kuo A."/>
            <person name="Thoen E."/>
            <person name="Andreopoulos B."/>
            <person name="Lu D."/>
            <person name="Skrede I."/>
            <person name="Drula E."/>
            <person name="Henrissat B."/>
            <person name="Morin E."/>
            <person name="Kohler A."/>
            <person name="Barry K."/>
            <person name="LaButti K."/>
            <person name="Morin E."/>
            <person name="Salamov A."/>
            <person name="Lipzen A."/>
            <person name="Mereny Z."/>
            <person name="Hegedus B."/>
            <person name="Baldrian P."/>
            <person name="Stursova M."/>
            <person name="Weitz H."/>
            <person name="Taylor A."/>
            <person name="Grigoriev I.V."/>
            <person name="Nagy L.G."/>
            <person name="Martin F."/>
            <person name="Kauserud H."/>
        </authorList>
    </citation>
    <scope>NUCLEOTIDE SEQUENCE</scope>
    <source>
        <strain evidence="3">CBHHK188m</strain>
    </source>
</reference>
<evidence type="ECO:0000313" key="4">
    <source>
        <dbReference type="Proteomes" id="UP001215280"/>
    </source>
</evidence>
<gene>
    <name evidence="3" type="ORF">DFH07DRAFT_942006</name>
</gene>
<feature type="compositionally biased region" description="Basic residues" evidence="1">
    <location>
        <begin position="53"/>
        <end position="65"/>
    </location>
</feature>
<accession>A0AAD7IVW7</accession>
<comment type="caution">
    <text evidence="3">The sequence shown here is derived from an EMBL/GenBank/DDBJ whole genome shotgun (WGS) entry which is preliminary data.</text>
</comment>
<feature type="region of interest" description="Disordered" evidence="1">
    <location>
        <begin position="153"/>
        <end position="200"/>
    </location>
</feature>
<name>A0AAD7IVW7_9AGAR</name>
<feature type="region of interest" description="Disordered" evidence="1">
    <location>
        <begin position="49"/>
        <end position="78"/>
    </location>
</feature>
<feature type="transmembrane region" description="Helical" evidence="2">
    <location>
        <begin position="12"/>
        <end position="37"/>
    </location>
</feature>
<keyword evidence="4" id="KW-1185">Reference proteome</keyword>
<keyword evidence="2" id="KW-0812">Transmembrane</keyword>
<protein>
    <submittedName>
        <fullName evidence="3">Uncharacterized protein</fullName>
    </submittedName>
</protein>
<organism evidence="3 4">
    <name type="scientific">Mycena maculata</name>
    <dbReference type="NCBI Taxonomy" id="230809"/>
    <lineage>
        <taxon>Eukaryota</taxon>
        <taxon>Fungi</taxon>
        <taxon>Dikarya</taxon>
        <taxon>Basidiomycota</taxon>
        <taxon>Agaricomycotina</taxon>
        <taxon>Agaricomycetes</taxon>
        <taxon>Agaricomycetidae</taxon>
        <taxon>Agaricales</taxon>
        <taxon>Marasmiineae</taxon>
        <taxon>Mycenaceae</taxon>
        <taxon>Mycena</taxon>
    </lineage>
</organism>
<dbReference type="Proteomes" id="UP001215280">
    <property type="component" value="Unassembled WGS sequence"/>
</dbReference>
<sequence>MVGICTSGLDFLFLSFFCILLGPVFVGIQNLCSYLGGFKGKWKPSLRVYSEKNRRRRTKGKSKKKINPDQMYKSRPFGHNSSQISIRRMIITWREGAIENQHYARSKLQPTATHGSEDLGPELVNKYQEFDDETPRKATVKGLTGYERNRVPSPRAAMRASDGRHLPNLSESSVPGGSHLHTTFAPFRPTRQGPLIHHDT</sequence>
<dbReference type="AlphaFoldDB" id="A0AAD7IVW7"/>